<dbReference type="InterPro" id="IPR007795">
    <property type="entry name" value="T7SS_EccB"/>
</dbReference>
<evidence type="ECO:0000256" key="5">
    <source>
        <dbReference type="ARBA" id="ARBA00022741"/>
    </source>
</evidence>
<dbReference type="EMBL" id="JACKTY010000029">
    <property type="protein sequence ID" value="MCV7227393.1"/>
    <property type="molecule type" value="Genomic_DNA"/>
</dbReference>
<dbReference type="Proteomes" id="UP001526201">
    <property type="component" value="Unassembled WGS sequence"/>
</dbReference>
<dbReference type="PANTHER" id="PTHR40765">
    <property type="entry name" value="ESX-2 SECRETION SYSTEM ATPASE ECCB2"/>
    <property type="match status" value="1"/>
</dbReference>
<organism evidence="11 12">
    <name type="scientific">Mycolicibacterium komossense</name>
    <dbReference type="NCBI Taxonomy" id="1779"/>
    <lineage>
        <taxon>Bacteria</taxon>
        <taxon>Bacillati</taxon>
        <taxon>Actinomycetota</taxon>
        <taxon>Actinomycetes</taxon>
        <taxon>Mycobacteriales</taxon>
        <taxon>Mycobacteriaceae</taxon>
        <taxon>Mycolicibacterium</taxon>
    </lineage>
</organism>
<evidence type="ECO:0000256" key="7">
    <source>
        <dbReference type="ARBA" id="ARBA00022840"/>
    </source>
</evidence>
<gene>
    <name evidence="11" type="primary">eccB</name>
    <name evidence="11" type="ORF">H7J73_15270</name>
</gene>
<evidence type="ECO:0000313" key="12">
    <source>
        <dbReference type="Proteomes" id="UP001526201"/>
    </source>
</evidence>
<dbReference type="Gene3D" id="3.30.2390.20">
    <property type="entry name" value="Type VII secretion system EccB, repeat 1 domain"/>
    <property type="match status" value="1"/>
</dbReference>
<dbReference type="RefSeq" id="WP_264068330.1">
    <property type="nucleotide sequence ID" value="NZ_JACKTY010000029.1"/>
</dbReference>
<evidence type="ECO:0000313" key="11">
    <source>
        <dbReference type="EMBL" id="MCV7227393.1"/>
    </source>
</evidence>
<keyword evidence="8 10" id="KW-1133">Transmembrane helix</keyword>
<evidence type="ECO:0000256" key="3">
    <source>
        <dbReference type="ARBA" id="ARBA00022475"/>
    </source>
</evidence>
<evidence type="ECO:0000256" key="2">
    <source>
        <dbReference type="ARBA" id="ARBA00008149"/>
    </source>
</evidence>
<name>A0ABT3CD45_9MYCO</name>
<dbReference type="Gene3D" id="2.40.50.910">
    <property type="entry name" value="Type VII secretion system EccB, repeat 3 domain"/>
    <property type="match status" value="1"/>
</dbReference>
<dbReference type="PANTHER" id="PTHR40765:SF2">
    <property type="entry name" value="ESX-2 SECRETION SYSTEM ATPASE ECCB2"/>
    <property type="match status" value="1"/>
</dbReference>
<dbReference type="NCBIfam" id="TIGR03919">
    <property type="entry name" value="T7SS_EccB"/>
    <property type="match status" value="1"/>
</dbReference>
<keyword evidence="3" id="KW-1003">Cell membrane</keyword>
<evidence type="ECO:0000256" key="6">
    <source>
        <dbReference type="ARBA" id="ARBA00022801"/>
    </source>
</evidence>
<keyword evidence="9 10" id="KW-0472">Membrane</keyword>
<evidence type="ECO:0000256" key="4">
    <source>
        <dbReference type="ARBA" id="ARBA00022692"/>
    </source>
</evidence>
<keyword evidence="4 10" id="KW-0812">Transmembrane</keyword>
<dbReference type="InterPro" id="IPR044857">
    <property type="entry name" value="T7SS_EccB_R1"/>
</dbReference>
<accession>A0ABT3CD45</accession>
<protein>
    <submittedName>
        <fullName evidence="11">Type VII secretion protein EccB</fullName>
    </submittedName>
</protein>
<keyword evidence="5" id="KW-0547">Nucleotide-binding</keyword>
<comment type="similarity">
    <text evidence="2">Belongs to the EccB family.</text>
</comment>
<dbReference type="Pfam" id="PF05108">
    <property type="entry name" value="T7SS_ESX1_EccB"/>
    <property type="match status" value="1"/>
</dbReference>
<evidence type="ECO:0000256" key="1">
    <source>
        <dbReference type="ARBA" id="ARBA00004162"/>
    </source>
</evidence>
<comment type="subcellular location">
    <subcellularLocation>
        <location evidence="1">Cell membrane</location>
        <topology evidence="1">Single-pass membrane protein</topology>
    </subcellularLocation>
</comment>
<evidence type="ECO:0000256" key="9">
    <source>
        <dbReference type="ARBA" id="ARBA00023136"/>
    </source>
</evidence>
<keyword evidence="6" id="KW-0378">Hydrolase</keyword>
<keyword evidence="7" id="KW-0067">ATP-binding</keyword>
<sequence>MARYPSARLQLSGHRFLMRRLERAVLLGESDADADPVRLQSVSFYVGALLAVLGVAGCALFGWIKPAAGLGDDSILMDRASGALYVRVGATVHPVMNLTSARLITGVDDAPRQVAAADLAGVERGPLLGIPGAPAAIGPALSAQESGWTVCDSPATTVIAGPLSSEGKTRALPVDESVLVSSRSGSTYLLYNGSRALIDMTDAVTVRALHLDGRTPRPASQALLNVIPELPPIAAPVIPDRGSHGPLALPGFAVGDVFRVEQASATEYFVVLAGGVQRIGAVAADLIQFAAARPGADITAVAPSAVSDMPTLGILPIAEFPDRVGALLADDVPVLCASWLAGKAALYAGSGLPLRETQVPIPLAQGDGAGAAVDAVFLPPGRSAYIGSTGAAAVTGSLVADTGVRYPVADTDAARVLGLPDHPEAAPWPLVTMLPSGPELRRDAALLARDVQPSGPPGAGG</sequence>
<dbReference type="InterPro" id="IPR042485">
    <property type="entry name" value="T7SS_EccB_R3"/>
</dbReference>
<evidence type="ECO:0000256" key="8">
    <source>
        <dbReference type="ARBA" id="ARBA00022989"/>
    </source>
</evidence>
<comment type="caution">
    <text evidence="11">The sequence shown here is derived from an EMBL/GenBank/DDBJ whole genome shotgun (WGS) entry which is preliminary data.</text>
</comment>
<evidence type="ECO:0000256" key="10">
    <source>
        <dbReference type="SAM" id="Phobius"/>
    </source>
</evidence>
<proteinExistence type="inferred from homology"/>
<keyword evidence="12" id="KW-1185">Reference proteome</keyword>
<reference evidence="11 12" key="1">
    <citation type="journal article" date="2022" name="BMC Genomics">
        <title>Comparative genome analysis of mycobacteria focusing on tRNA and non-coding RNA.</title>
        <authorList>
            <person name="Behra P.R.K."/>
            <person name="Pettersson B.M.F."/>
            <person name="Ramesh M."/>
            <person name="Das S."/>
            <person name="Dasgupta S."/>
            <person name="Kirsebom L.A."/>
        </authorList>
    </citation>
    <scope>NUCLEOTIDE SEQUENCE [LARGE SCALE GENOMIC DNA]</scope>
    <source>
        <strain evidence="11 12">DSM 44078</strain>
    </source>
</reference>
<feature type="transmembrane region" description="Helical" evidence="10">
    <location>
        <begin position="44"/>
        <end position="64"/>
    </location>
</feature>